<gene>
    <name evidence="1" type="ORF">KQX54_002412</name>
</gene>
<dbReference type="EMBL" id="JAHXZJ010002237">
    <property type="protein sequence ID" value="KAH0545694.1"/>
    <property type="molecule type" value="Genomic_DNA"/>
</dbReference>
<keyword evidence="2" id="KW-1185">Reference proteome</keyword>
<accession>A0AAV7I2Y2</accession>
<protein>
    <submittedName>
        <fullName evidence="1">Uncharacterized protein</fullName>
    </submittedName>
</protein>
<reference evidence="1 2" key="1">
    <citation type="journal article" date="2021" name="J. Hered.">
        <title>A chromosome-level genome assembly of the parasitoid wasp, Cotesia glomerata (Hymenoptera: Braconidae).</title>
        <authorList>
            <person name="Pinto B.J."/>
            <person name="Weis J.J."/>
            <person name="Gamble T."/>
            <person name="Ode P.J."/>
            <person name="Paul R."/>
            <person name="Zaspel J.M."/>
        </authorList>
    </citation>
    <scope>NUCLEOTIDE SEQUENCE [LARGE SCALE GENOMIC DNA]</scope>
    <source>
        <strain evidence="1">CgM1</strain>
    </source>
</reference>
<sequence length="108" mass="12283">MTRRSVDRDTSIGGWLLSACGNFTGDIQQLDWHSGYEFHSVTRAIIQPPAMIHARIEKEDNFVRVTVFLDSQMYTAMTSPRQKFNSAENKMKSVGIKKSRVFPESIVS</sequence>
<organism evidence="1 2">
    <name type="scientific">Cotesia glomerata</name>
    <name type="common">Lepidopteran parasitic wasp</name>
    <name type="synonym">Apanteles glomeratus</name>
    <dbReference type="NCBI Taxonomy" id="32391"/>
    <lineage>
        <taxon>Eukaryota</taxon>
        <taxon>Metazoa</taxon>
        <taxon>Ecdysozoa</taxon>
        <taxon>Arthropoda</taxon>
        <taxon>Hexapoda</taxon>
        <taxon>Insecta</taxon>
        <taxon>Pterygota</taxon>
        <taxon>Neoptera</taxon>
        <taxon>Endopterygota</taxon>
        <taxon>Hymenoptera</taxon>
        <taxon>Apocrita</taxon>
        <taxon>Ichneumonoidea</taxon>
        <taxon>Braconidae</taxon>
        <taxon>Microgastrinae</taxon>
        <taxon>Cotesia</taxon>
    </lineage>
</organism>
<proteinExistence type="predicted"/>
<name>A0AAV7I2Y2_COTGL</name>
<dbReference type="AlphaFoldDB" id="A0AAV7I2Y2"/>
<evidence type="ECO:0000313" key="1">
    <source>
        <dbReference type="EMBL" id="KAH0545694.1"/>
    </source>
</evidence>
<dbReference type="Proteomes" id="UP000826195">
    <property type="component" value="Unassembled WGS sequence"/>
</dbReference>
<comment type="caution">
    <text evidence="1">The sequence shown here is derived from an EMBL/GenBank/DDBJ whole genome shotgun (WGS) entry which is preliminary data.</text>
</comment>
<evidence type="ECO:0000313" key="2">
    <source>
        <dbReference type="Proteomes" id="UP000826195"/>
    </source>
</evidence>
<dbReference type="PROSITE" id="PS51257">
    <property type="entry name" value="PROKAR_LIPOPROTEIN"/>
    <property type="match status" value="1"/>
</dbReference>